<evidence type="ECO:0000313" key="3">
    <source>
        <dbReference type="Proteomes" id="UP000469424"/>
    </source>
</evidence>
<dbReference type="EMBL" id="VUNA01000008">
    <property type="protein sequence ID" value="MST70700.1"/>
    <property type="molecule type" value="Genomic_DNA"/>
</dbReference>
<dbReference type="GO" id="GO:0003677">
    <property type="term" value="F:DNA binding"/>
    <property type="evidence" value="ECO:0007669"/>
    <property type="project" value="InterPro"/>
</dbReference>
<protein>
    <recommendedName>
        <fullName evidence="1">Transcriptional coactivator p15 (PC4) C-terminal domain-containing protein</fullName>
    </recommendedName>
</protein>
<feature type="domain" description="Transcriptional coactivator p15 (PC4) C-terminal" evidence="1">
    <location>
        <begin position="20"/>
        <end position="67"/>
    </location>
</feature>
<dbReference type="GO" id="GO:0006355">
    <property type="term" value="P:regulation of DNA-templated transcription"/>
    <property type="evidence" value="ECO:0007669"/>
    <property type="project" value="InterPro"/>
</dbReference>
<evidence type="ECO:0000259" key="1">
    <source>
        <dbReference type="Pfam" id="PF02229"/>
    </source>
</evidence>
<organism evidence="2 3">
    <name type="scientific">Mogibacterium kristiansenii</name>
    <dbReference type="NCBI Taxonomy" id="2606708"/>
    <lineage>
        <taxon>Bacteria</taxon>
        <taxon>Bacillati</taxon>
        <taxon>Bacillota</taxon>
        <taxon>Clostridia</taxon>
        <taxon>Peptostreptococcales</taxon>
        <taxon>Anaerovoracaceae</taxon>
        <taxon>Mogibacterium</taxon>
    </lineage>
</organism>
<dbReference type="Proteomes" id="UP000469424">
    <property type="component" value="Unassembled WGS sequence"/>
</dbReference>
<dbReference type="RefSeq" id="WP_154554264.1">
    <property type="nucleotide sequence ID" value="NZ_VUNA01000008.1"/>
</dbReference>
<dbReference type="Pfam" id="PF02229">
    <property type="entry name" value="PC4"/>
    <property type="match status" value="1"/>
</dbReference>
<comment type="caution">
    <text evidence="2">The sequence shown here is derived from an EMBL/GenBank/DDBJ whole genome shotgun (WGS) entry which is preliminary data.</text>
</comment>
<reference evidence="2 3" key="1">
    <citation type="submission" date="2019-08" db="EMBL/GenBank/DDBJ databases">
        <title>In-depth cultivation of the pig gut microbiome towards novel bacterial diversity and tailored functional studies.</title>
        <authorList>
            <person name="Wylensek D."/>
            <person name="Hitch T.C.A."/>
            <person name="Clavel T."/>
        </authorList>
    </citation>
    <scope>NUCLEOTIDE SEQUENCE [LARGE SCALE GENOMIC DNA]</scope>
    <source>
        <strain evidence="2 3">WCA-MUC-591-APC-4B</strain>
    </source>
</reference>
<evidence type="ECO:0000313" key="2">
    <source>
        <dbReference type="EMBL" id="MST70700.1"/>
    </source>
</evidence>
<dbReference type="Gene3D" id="2.30.31.70">
    <property type="match status" value="1"/>
</dbReference>
<gene>
    <name evidence="2" type="ORF">FYJ65_04970</name>
</gene>
<dbReference type="InterPro" id="IPR003173">
    <property type="entry name" value="PC4_C"/>
</dbReference>
<keyword evidence="3" id="KW-1185">Reference proteome</keyword>
<dbReference type="AlphaFoldDB" id="A0A6N7X596"/>
<accession>A0A6N7X596</accession>
<name>A0A6N7X596_9FIRM</name>
<sequence length="90" mass="10070">MSEISHKILANVGTIAKYPTGWTKEVNIISWNGAAAKVDVRDWSEDHEHMSRGVTLTADETKRFIDAVQAKDAVGLLNDMNAPRVNDYER</sequence>
<proteinExistence type="predicted"/>